<sequence length="334" mass="38429">MIPFASWSVLTVDFLIVLHLALAGVSLAALLHLVSAKWRFEVRFLSVSFFSLYPLAFVLLLVLLFGGHMTFPWTNIHEDLPRWNNLGFLAAREILGFLLVGVVYGLFIKLQARSARSPDDMVNFRNIAICIPFVHVLFCTMVAWDFEMTLKPFWESPIYALYHFVSMFGMFLAVFVVVVAALRRSHKLAKPMGDHIPNYFAQMLLAFTILWVYFFFSQYLVLWYGNLAEETDRFFQMQDGPYSVLFWSFFVLKFVIPFPVLVFPSCRHNVKVIVAMAASIILGTWIERYTWISGTYPSEHMPMTSLFDVVVTAIVFGVGFVIVRSAMRRCNLIT</sequence>
<feature type="transmembrane region" description="Helical" evidence="1">
    <location>
        <begin position="306"/>
        <end position="323"/>
    </location>
</feature>
<gene>
    <name evidence="2" type="ORF">LepocDRAFT_00004740</name>
</gene>
<feature type="transmembrane region" description="Helical" evidence="1">
    <location>
        <begin position="270"/>
        <end position="286"/>
    </location>
</feature>
<evidence type="ECO:0000313" key="3">
    <source>
        <dbReference type="Proteomes" id="UP000053899"/>
    </source>
</evidence>
<dbReference type="HOGENOM" id="CLU_780332_0_0_4"/>
<dbReference type="EMBL" id="JH660670">
    <property type="protein sequence ID" value="EIM31733.1"/>
    <property type="molecule type" value="Genomic_DNA"/>
</dbReference>
<evidence type="ECO:0008006" key="4">
    <source>
        <dbReference type="Google" id="ProtNLM"/>
    </source>
</evidence>
<keyword evidence="1" id="KW-1133">Transmembrane helix</keyword>
<feature type="transmembrane region" description="Helical" evidence="1">
    <location>
        <begin position="45"/>
        <end position="66"/>
    </location>
</feature>
<feature type="transmembrane region" description="Helical" evidence="1">
    <location>
        <begin position="158"/>
        <end position="182"/>
    </location>
</feature>
<feature type="transmembrane region" description="Helical" evidence="1">
    <location>
        <begin position="244"/>
        <end position="263"/>
    </location>
</feature>
<proteinExistence type="predicted"/>
<accession>I4Z691</accession>
<keyword evidence="3" id="KW-1185">Reference proteome</keyword>
<dbReference type="PANTHER" id="PTHR43044:SF1">
    <property type="entry name" value="QUINOL:CYTOCHROME C OXIDOREDUCTASE QUINONE-BINDING SUBUNIT 2"/>
    <property type="match status" value="1"/>
</dbReference>
<feature type="transmembrane region" description="Helical" evidence="1">
    <location>
        <begin position="86"/>
        <end position="107"/>
    </location>
</feature>
<dbReference type="AlphaFoldDB" id="I4Z691"/>
<evidence type="ECO:0000313" key="2">
    <source>
        <dbReference type="EMBL" id="EIM31733.1"/>
    </source>
</evidence>
<dbReference type="OrthoDB" id="140980at2"/>
<name>I4Z691_9BURK</name>
<dbReference type="Proteomes" id="UP000053899">
    <property type="component" value="Unassembled WGS sequence"/>
</dbReference>
<evidence type="ECO:0000256" key="1">
    <source>
        <dbReference type="SAM" id="Phobius"/>
    </source>
</evidence>
<keyword evidence="1" id="KW-0812">Transmembrane</keyword>
<organism evidence="2 3">
    <name type="scientific">Leptothrix ochracea L12</name>
    <dbReference type="NCBI Taxonomy" id="735332"/>
    <lineage>
        <taxon>Bacteria</taxon>
        <taxon>Pseudomonadati</taxon>
        <taxon>Pseudomonadota</taxon>
        <taxon>Betaproteobacteria</taxon>
        <taxon>Burkholderiales</taxon>
        <taxon>Sphaerotilaceae</taxon>
        <taxon>Leptothrix</taxon>
    </lineage>
</organism>
<protein>
    <recommendedName>
        <fullName evidence="4">Polysulfide reductase</fullName>
    </recommendedName>
</protein>
<reference evidence="2 3" key="1">
    <citation type="submission" date="2012-04" db="EMBL/GenBank/DDBJ databases">
        <title>Improved High-Quality Draft sequence of Leptothrix ochracea L12.</title>
        <authorList>
            <consortium name="US DOE Joint Genome Institute"/>
            <person name="Lucas S."/>
            <person name="Han J."/>
            <person name="Lapidus A."/>
            <person name="Cheng J.-F."/>
            <person name="Goodwin L."/>
            <person name="Pitluck S."/>
            <person name="Peters L."/>
            <person name="Zeytun A."/>
            <person name="Detter J.C."/>
            <person name="Han C."/>
            <person name="Tapia R."/>
            <person name="Land M."/>
            <person name="Hauser L."/>
            <person name="Kyrpides N."/>
            <person name="Ivanova N."/>
            <person name="Pagani I."/>
            <person name="Stepanauskas R."/>
            <person name="Masland D."/>
            <person name="Poulton N."/>
            <person name="Emerson D."/>
            <person name="Fleming E."/>
            <person name="Woyke T."/>
        </authorList>
    </citation>
    <scope>NUCLEOTIDE SEQUENCE [LARGE SCALE GENOMIC DNA]</scope>
    <source>
        <strain evidence="2 3">L12</strain>
    </source>
</reference>
<feature type="transmembrane region" description="Helical" evidence="1">
    <location>
        <begin position="127"/>
        <end position="146"/>
    </location>
</feature>
<feature type="transmembrane region" description="Helical" evidence="1">
    <location>
        <begin position="12"/>
        <end position="33"/>
    </location>
</feature>
<dbReference type="PANTHER" id="PTHR43044">
    <property type="match status" value="1"/>
</dbReference>
<feature type="transmembrane region" description="Helical" evidence="1">
    <location>
        <begin position="203"/>
        <end position="224"/>
    </location>
</feature>
<keyword evidence="1" id="KW-0472">Membrane</keyword>